<dbReference type="InterPro" id="IPR005543">
    <property type="entry name" value="PASTA_dom"/>
</dbReference>
<protein>
    <submittedName>
        <fullName evidence="11">Penicillin-binding protein</fullName>
    </submittedName>
</protein>
<keyword evidence="6" id="KW-0511">Multifunctional enzyme</keyword>
<dbReference type="InterPro" id="IPR023346">
    <property type="entry name" value="Lysozyme-like_dom_sf"/>
</dbReference>
<evidence type="ECO:0000256" key="6">
    <source>
        <dbReference type="ARBA" id="ARBA00023268"/>
    </source>
</evidence>
<evidence type="ECO:0000256" key="2">
    <source>
        <dbReference type="ARBA" id="ARBA00022670"/>
    </source>
</evidence>
<dbReference type="Gene3D" id="1.10.3810.10">
    <property type="entry name" value="Biosynthetic peptidoglycan transglycosylase-like"/>
    <property type="match status" value="1"/>
</dbReference>
<feature type="compositionally biased region" description="Pro residues" evidence="9">
    <location>
        <begin position="788"/>
        <end position="813"/>
    </location>
</feature>
<dbReference type="Proteomes" id="UP000597656">
    <property type="component" value="Unassembled WGS sequence"/>
</dbReference>
<evidence type="ECO:0000259" key="10">
    <source>
        <dbReference type="PROSITE" id="PS51178"/>
    </source>
</evidence>
<evidence type="ECO:0000256" key="3">
    <source>
        <dbReference type="ARBA" id="ARBA00022676"/>
    </source>
</evidence>
<reference evidence="12" key="1">
    <citation type="journal article" date="2019" name="Int. J. Syst. Evol. Microbiol.">
        <title>The Global Catalogue of Microorganisms (GCM) 10K type strain sequencing project: providing services to taxonomists for standard genome sequencing and annotation.</title>
        <authorList>
            <consortium name="The Broad Institute Genomics Platform"/>
            <consortium name="The Broad Institute Genome Sequencing Center for Infectious Disease"/>
            <person name="Wu L."/>
            <person name="Ma J."/>
        </authorList>
    </citation>
    <scope>NUCLEOTIDE SEQUENCE [LARGE SCALE GENOMIC DNA]</scope>
    <source>
        <strain evidence="12">CGMCC 4.7319</strain>
    </source>
</reference>
<comment type="caution">
    <text evidence="11">The sequence shown here is derived from an EMBL/GenBank/DDBJ whole genome shotgun (WGS) entry which is preliminary data.</text>
</comment>
<evidence type="ECO:0000256" key="1">
    <source>
        <dbReference type="ARBA" id="ARBA00022645"/>
    </source>
</evidence>
<keyword evidence="1" id="KW-0121">Carboxypeptidase</keyword>
<comment type="catalytic activity">
    <reaction evidence="7">
        <text>Preferential cleavage: (Ac)2-L-Lys-D-Ala-|-D-Ala. Also transpeptidation of peptidyl-alanyl moieties that are N-acyl substituents of D-alanine.</text>
        <dbReference type="EC" id="3.4.16.4"/>
    </reaction>
</comment>
<dbReference type="InterPro" id="IPR036950">
    <property type="entry name" value="PBP_transglycosylase"/>
</dbReference>
<evidence type="ECO:0000313" key="12">
    <source>
        <dbReference type="Proteomes" id="UP000597656"/>
    </source>
</evidence>
<dbReference type="PROSITE" id="PS51178">
    <property type="entry name" value="PASTA"/>
    <property type="match status" value="1"/>
</dbReference>
<keyword evidence="5" id="KW-0378">Hydrolase</keyword>
<dbReference type="InterPro" id="IPR050396">
    <property type="entry name" value="Glycosyltr_51/Transpeptidase"/>
</dbReference>
<organism evidence="11 12">
    <name type="scientific">Lentzea pudingi</name>
    <dbReference type="NCBI Taxonomy" id="1789439"/>
    <lineage>
        <taxon>Bacteria</taxon>
        <taxon>Bacillati</taxon>
        <taxon>Actinomycetota</taxon>
        <taxon>Actinomycetes</taxon>
        <taxon>Pseudonocardiales</taxon>
        <taxon>Pseudonocardiaceae</taxon>
        <taxon>Lentzea</taxon>
    </lineage>
</organism>
<dbReference type="Pfam" id="PF00905">
    <property type="entry name" value="Transpeptidase"/>
    <property type="match status" value="1"/>
</dbReference>
<evidence type="ECO:0000256" key="9">
    <source>
        <dbReference type="SAM" id="MobiDB-lite"/>
    </source>
</evidence>
<gene>
    <name evidence="11" type="ORF">GCM10011609_32620</name>
</gene>
<dbReference type="PANTHER" id="PTHR32282:SF33">
    <property type="entry name" value="PEPTIDOGLYCAN GLYCOSYLTRANSFERASE"/>
    <property type="match status" value="1"/>
</dbReference>
<keyword evidence="12" id="KW-1185">Reference proteome</keyword>
<dbReference type="PANTHER" id="PTHR32282">
    <property type="entry name" value="BINDING PROTEIN TRANSPEPTIDASE, PUTATIVE-RELATED"/>
    <property type="match status" value="1"/>
</dbReference>
<dbReference type="Gene3D" id="3.40.710.10">
    <property type="entry name" value="DD-peptidase/beta-lactamase superfamily"/>
    <property type="match status" value="1"/>
</dbReference>
<dbReference type="Pfam" id="PF03793">
    <property type="entry name" value="PASTA"/>
    <property type="match status" value="1"/>
</dbReference>
<keyword evidence="4" id="KW-0808">Transferase</keyword>
<sequence length="813" mass="86152">MDRKRIGPCVAKLAGLCALAGVVLAGMLFPVAGSLGAISNKVSDQVASTLALMVTDHPPLMTTVTDKDGAPIAYLYDQYRVRTPPDKLSPHMKTALLAIEDRRFHDHHGVDWLATLRAAARNKSSGAVEQGASTLTQQYVKNYLVHVLARTDKNAQRLAQEQSITRKLREARIAVGLETVLSKDEILGRYLDLVPFGSTIFGVAAASQAYFDTTPDKLTVPQAATLAGMVNSPTALDPEARPDKAIERRNLVIDAMLAEEKLSREEADTFKAAPLGLSEPVRTLQTGCVGAGPSYGFFCSFLVQHLTEAGFDLEELKIGGYRIETTLDPKITEYAKQAVEAQAPKTTPGVANTMAVVRPGKDAHEVVALVANRDYGLKKDEFQTQFDLPSGVENKFGTGSVYKVFTAAAALQKGIGIDTVIASPNTYTSRVFKGGAPNCPSTGEPSTYWYCLANHNDRYPPQMPLRQALATSPNTAFVILEEQVGLDTVVDMASRLGMRRTMATNIAGVAPDPKAAKDLRVTQAQFYAGNGNASFTLGPAPSSTLELANVAATIMSGGTWCPPTPVKKIVDRDGKPVELKKLPCEQAVPEPLANALAVGLGEDSKGMGTAAYSARKAGWTRPMMGKTGTTEEYKSAAYIGATPDYAGAVQVFNDSTSPKGICIGSGPPTLCSEGNIYGGTVPAATWFDTMMKAHADLPEKPLPQVEDRYRHGDGKMNVPDVVGSGVDKASAMLRDAGYEVTTVSVSAPQPRGAVVAQSLRGVAMRGMKVTLSVSSGPAPSRTETPPASETPPPAAVAPPVPESSAPEPAPPTR</sequence>
<dbReference type="InterPro" id="IPR001264">
    <property type="entry name" value="Glyco_trans_51"/>
</dbReference>
<dbReference type="SMART" id="SM00740">
    <property type="entry name" value="PASTA"/>
    <property type="match status" value="1"/>
</dbReference>
<dbReference type="Gene3D" id="3.30.10.20">
    <property type="match status" value="1"/>
</dbReference>
<keyword evidence="2" id="KW-0645">Protease</keyword>
<name>A0ABQ2HWD7_9PSEU</name>
<feature type="region of interest" description="Disordered" evidence="9">
    <location>
        <begin position="771"/>
        <end position="813"/>
    </location>
</feature>
<dbReference type="InterPro" id="IPR012338">
    <property type="entry name" value="Beta-lactam/transpept-like"/>
</dbReference>
<dbReference type="SUPFAM" id="SSF53955">
    <property type="entry name" value="Lysozyme-like"/>
    <property type="match status" value="1"/>
</dbReference>
<keyword evidence="3" id="KW-0328">Glycosyltransferase</keyword>
<dbReference type="RefSeq" id="WP_229693435.1">
    <property type="nucleotide sequence ID" value="NZ_BMNC01000004.1"/>
</dbReference>
<evidence type="ECO:0000256" key="4">
    <source>
        <dbReference type="ARBA" id="ARBA00022679"/>
    </source>
</evidence>
<evidence type="ECO:0000256" key="5">
    <source>
        <dbReference type="ARBA" id="ARBA00022801"/>
    </source>
</evidence>
<dbReference type="Pfam" id="PF00912">
    <property type="entry name" value="Transgly"/>
    <property type="match status" value="1"/>
</dbReference>
<dbReference type="CDD" id="cd06577">
    <property type="entry name" value="PASTA_pknB"/>
    <property type="match status" value="1"/>
</dbReference>
<evidence type="ECO:0000256" key="8">
    <source>
        <dbReference type="ARBA" id="ARBA00049902"/>
    </source>
</evidence>
<accession>A0ABQ2HWD7</accession>
<evidence type="ECO:0000256" key="7">
    <source>
        <dbReference type="ARBA" id="ARBA00034000"/>
    </source>
</evidence>
<dbReference type="EMBL" id="BMNC01000004">
    <property type="protein sequence ID" value="GGM92648.1"/>
    <property type="molecule type" value="Genomic_DNA"/>
</dbReference>
<comment type="catalytic activity">
    <reaction evidence="8">
        <text>[GlcNAc-(1-&gt;4)-Mur2Ac(oyl-L-Ala-gamma-D-Glu-L-Lys-D-Ala-D-Ala)](n)-di-trans,octa-cis-undecaprenyl diphosphate + beta-D-GlcNAc-(1-&gt;4)-Mur2Ac(oyl-L-Ala-gamma-D-Glu-L-Lys-D-Ala-D-Ala)-di-trans,octa-cis-undecaprenyl diphosphate = [GlcNAc-(1-&gt;4)-Mur2Ac(oyl-L-Ala-gamma-D-Glu-L-Lys-D-Ala-D-Ala)](n+1)-di-trans,octa-cis-undecaprenyl diphosphate + di-trans,octa-cis-undecaprenyl diphosphate + H(+)</text>
        <dbReference type="Rhea" id="RHEA:23708"/>
        <dbReference type="Rhea" id="RHEA-COMP:9602"/>
        <dbReference type="Rhea" id="RHEA-COMP:9603"/>
        <dbReference type="ChEBI" id="CHEBI:15378"/>
        <dbReference type="ChEBI" id="CHEBI:58405"/>
        <dbReference type="ChEBI" id="CHEBI:60033"/>
        <dbReference type="ChEBI" id="CHEBI:78435"/>
        <dbReference type="EC" id="2.4.99.28"/>
    </reaction>
</comment>
<feature type="domain" description="PASTA" evidence="10">
    <location>
        <begin position="712"/>
        <end position="775"/>
    </location>
</feature>
<proteinExistence type="predicted"/>
<dbReference type="SUPFAM" id="SSF56601">
    <property type="entry name" value="beta-lactamase/transpeptidase-like"/>
    <property type="match status" value="1"/>
</dbReference>
<dbReference type="InterPro" id="IPR001460">
    <property type="entry name" value="PCN-bd_Tpept"/>
</dbReference>
<evidence type="ECO:0000313" key="11">
    <source>
        <dbReference type="EMBL" id="GGM92648.1"/>
    </source>
</evidence>